<reference evidence="1" key="1">
    <citation type="journal article" date="2015" name="PeerJ">
        <title>First genomic representation of candidate bacterial phylum KSB3 points to enhanced environmental sensing as a trigger of wastewater bulking.</title>
        <authorList>
            <person name="Sekiguchi Y."/>
            <person name="Ohashi A."/>
            <person name="Parks D.H."/>
            <person name="Yamauchi T."/>
            <person name="Tyson G.W."/>
            <person name="Hugenholtz P."/>
        </authorList>
    </citation>
    <scope>NUCLEOTIDE SEQUENCE [LARGE SCALE GENOMIC DNA]</scope>
</reference>
<proteinExistence type="predicted"/>
<dbReference type="AlphaFoldDB" id="A0A081C0M8"/>
<dbReference type="Proteomes" id="UP000030661">
    <property type="component" value="Unassembled WGS sequence"/>
</dbReference>
<evidence type="ECO:0000313" key="1">
    <source>
        <dbReference type="EMBL" id="GAK58133.1"/>
    </source>
</evidence>
<sequence length="335" mass="37463">MKSIAKIIVLMAVLMGLFANVARASEMKNVLFLYTDMVASITEHMLQGLEQAGLVDQHNVTILQARVSRDSDPAQIVTYVQETAPDVILNAVEYPQILEALRDLPIPVVTRINLEPYVDVEGVPTANITGVYTTMQDMVYHSYKFLQKVAPLQPGQQVVYLDNPEFSATPKEVIGDALQRLNIPLKAVVNVTVYEDWQQAVLQYNDDPEVGWILRSSPTKKRDGTSVNIPTEFFPWEREHLKKPTIAYWEFAVQAGTLCGFSIDTSAVGIQCGRMVARILQGEDIQTIKAEYPGKINISLNRKTATNLGIVFSMDVLSLANVIYEDYEGKQVIRK</sequence>
<dbReference type="eggNOG" id="COG2984">
    <property type="taxonomic scope" value="Bacteria"/>
</dbReference>
<dbReference type="InterPro" id="IPR007487">
    <property type="entry name" value="ABC_transpt-TYRBP-like"/>
</dbReference>
<organism evidence="1">
    <name type="scientific">Vecturithrix granuli</name>
    <dbReference type="NCBI Taxonomy" id="1499967"/>
    <lineage>
        <taxon>Bacteria</taxon>
        <taxon>Candidatus Moduliflexota</taxon>
        <taxon>Candidatus Vecturitrichia</taxon>
        <taxon>Candidatus Vecturitrichales</taxon>
        <taxon>Candidatus Vecturitrichaceae</taxon>
        <taxon>Candidatus Vecturithrix</taxon>
    </lineage>
</organism>
<accession>A0A081C0M8</accession>
<dbReference type="PANTHER" id="PTHR35271:SF1">
    <property type="entry name" value="ABC TRANSPORTER, SUBSTRATE-BINDING LIPOPROTEIN"/>
    <property type="match status" value="1"/>
</dbReference>
<keyword evidence="2" id="KW-1185">Reference proteome</keyword>
<gene>
    <name evidence="1" type="ORF">U27_05106</name>
</gene>
<name>A0A081C0M8_VECG1</name>
<dbReference type="Pfam" id="PF04392">
    <property type="entry name" value="ABC_sub_bind"/>
    <property type="match status" value="1"/>
</dbReference>
<evidence type="ECO:0008006" key="3">
    <source>
        <dbReference type="Google" id="ProtNLM"/>
    </source>
</evidence>
<dbReference type="PANTHER" id="PTHR35271">
    <property type="entry name" value="ABC TRANSPORTER, SUBSTRATE-BINDING LIPOPROTEIN-RELATED"/>
    <property type="match status" value="1"/>
</dbReference>
<protein>
    <recommendedName>
        <fullName evidence="3">ABC transporter substrate binding protein</fullName>
    </recommendedName>
</protein>
<dbReference type="STRING" id="1499967.U27_05106"/>
<dbReference type="EMBL" id="DF820467">
    <property type="protein sequence ID" value="GAK58133.1"/>
    <property type="molecule type" value="Genomic_DNA"/>
</dbReference>
<dbReference type="HOGENOM" id="CLU_817994_0_0_0"/>
<dbReference type="Gene3D" id="3.40.50.2300">
    <property type="match status" value="2"/>
</dbReference>
<evidence type="ECO:0000313" key="2">
    <source>
        <dbReference type="Proteomes" id="UP000030661"/>
    </source>
</evidence>